<name>C5FTQ7_ARTOC</name>
<dbReference type="Proteomes" id="UP000002035">
    <property type="component" value="Unassembled WGS sequence"/>
</dbReference>
<evidence type="ECO:0000313" key="1">
    <source>
        <dbReference type="EMBL" id="EEQ33260.1"/>
    </source>
</evidence>
<proteinExistence type="predicted"/>
<dbReference type="HOGENOM" id="CLU_1495827_0_0_1"/>
<keyword evidence="2" id="KW-1185">Reference proteome</keyword>
<reference evidence="2" key="1">
    <citation type="journal article" date="2012" name="MBio">
        <title>Comparative genome analysis of Trichophyton rubrum and related dermatophytes reveals candidate genes involved in infection.</title>
        <authorList>
            <person name="Martinez D.A."/>
            <person name="Oliver B.G."/>
            <person name="Graeser Y."/>
            <person name="Goldberg J.M."/>
            <person name="Li W."/>
            <person name="Martinez-Rossi N.M."/>
            <person name="Monod M."/>
            <person name="Shelest E."/>
            <person name="Barton R.C."/>
            <person name="Birch E."/>
            <person name="Brakhage A.A."/>
            <person name="Chen Z."/>
            <person name="Gurr S.J."/>
            <person name="Heiman D."/>
            <person name="Heitman J."/>
            <person name="Kosti I."/>
            <person name="Rossi A."/>
            <person name="Saif S."/>
            <person name="Samalova M."/>
            <person name="Saunders C.W."/>
            <person name="Shea T."/>
            <person name="Summerbell R.C."/>
            <person name="Xu J."/>
            <person name="Young S."/>
            <person name="Zeng Q."/>
            <person name="Birren B.W."/>
            <person name="Cuomo C.A."/>
            <person name="White T.C."/>
        </authorList>
    </citation>
    <scope>NUCLEOTIDE SEQUENCE [LARGE SCALE GENOMIC DNA]</scope>
    <source>
        <strain evidence="2">ATCC MYA-4605 / CBS 113480</strain>
    </source>
</reference>
<dbReference type="AlphaFoldDB" id="C5FTQ7"/>
<dbReference type="VEuPathDB" id="FungiDB:MCYG_06079"/>
<sequence>MYVRSTYDVYWLPAQSPCRALLRAYLVSHIPPTLSVSLSSILGMQLVTANGLQRVGSPVPTVFSFQRKLTNATFIIGTIHCCIVDPMKKPNLRQPAFRDRPPSLFMLCGWAGHVNASTTQNYLSAWKDEQLSTRRIYAQSTPNPKWLLACFRLRTVDIIVSQQTPMPWGSAFLVSNCLFF</sequence>
<dbReference type="GeneID" id="9228379"/>
<accession>C5FTQ7</accession>
<dbReference type="EMBL" id="DS995705">
    <property type="protein sequence ID" value="EEQ33260.1"/>
    <property type="molecule type" value="Genomic_DNA"/>
</dbReference>
<protein>
    <submittedName>
        <fullName evidence="1">Uncharacterized protein</fullName>
    </submittedName>
</protein>
<dbReference type="RefSeq" id="XP_002846210.1">
    <property type="nucleotide sequence ID" value="XM_002846164.1"/>
</dbReference>
<organism evidence="1 2">
    <name type="scientific">Arthroderma otae (strain ATCC MYA-4605 / CBS 113480)</name>
    <name type="common">Microsporum canis</name>
    <dbReference type="NCBI Taxonomy" id="554155"/>
    <lineage>
        <taxon>Eukaryota</taxon>
        <taxon>Fungi</taxon>
        <taxon>Dikarya</taxon>
        <taxon>Ascomycota</taxon>
        <taxon>Pezizomycotina</taxon>
        <taxon>Eurotiomycetes</taxon>
        <taxon>Eurotiomycetidae</taxon>
        <taxon>Onygenales</taxon>
        <taxon>Arthrodermataceae</taxon>
        <taxon>Microsporum</taxon>
    </lineage>
</organism>
<gene>
    <name evidence="1" type="ORF">MCYG_06079</name>
</gene>
<evidence type="ECO:0000313" key="2">
    <source>
        <dbReference type="Proteomes" id="UP000002035"/>
    </source>
</evidence>